<dbReference type="PANTHER" id="PTHR44846">
    <property type="entry name" value="MANNOSYL-D-GLYCERATE TRANSPORT/METABOLISM SYSTEM REPRESSOR MNGR-RELATED"/>
    <property type="match status" value="1"/>
</dbReference>
<dbReference type="PANTHER" id="PTHR44846:SF17">
    <property type="entry name" value="GNTR-FAMILY TRANSCRIPTIONAL REGULATOR"/>
    <property type="match status" value="1"/>
</dbReference>
<protein>
    <submittedName>
        <fullName evidence="5">GntR family transcriptional regulator</fullName>
    </submittedName>
</protein>
<dbReference type="InterPro" id="IPR036390">
    <property type="entry name" value="WH_DNA-bd_sf"/>
</dbReference>
<dbReference type="Gene3D" id="1.10.10.10">
    <property type="entry name" value="Winged helix-like DNA-binding domain superfamily/Winged helix DNA-binding domain"/>
    <property type="match status" value="2"/>
</dbReference>
<keyword evidence="2" id="KW-0238">DNA-binding</keyword>
<dbReference type="GO" id="GO:0045892">
    <property type="term" value="P:negative regulation of DNA-templated transcription"/>
    <property type="evidence" value="ECO:0007669"/>
    <property type="project" value="TreeGrafter"/>
</dbReference>
<evidence type="ECO:0000256" key="2">
    <source>
        <dbReference type="ARBA" id="ARBA00023125"/>
    </source>
</evidence>
<dbReference type="InterPro" id="IPR000524">
    <property type="entry name" value="Tscrpt_reg_HTH_GntR"/>
</dbReference>
<dbReference type="PRINTS" id="PR00035">
    <property type="entry name" value="HTHGNTR"/>
</dbReference>
<dbReference type="RefSeq" id="WP_150936861.1">
    <property type="nucleotide sequence ID" value="NZ_VYTZ01000010.1"/>
</dbReference>
<reference evidence="5 6" key="1">
    <citation type="submission" date="2019-09" db="EMBL/GenBank/DDBJ databases">
        <title>Screening of Novel Bioactive Compounds from Soil-Associated.</title>
        <authorList>
            <person name="Gong X."/>
        </authorList>
    </citation>
    <scope>NUCLEOTIDE SEQUENCE [LARGE SCALE GENOMIC DNA]</scope>
    <source>
        <strain evidence="5 6">Gxj-6</strain>
    </source>
</reference>
<dbReference type="InterPro" id="IPR036388">
    <property type="entry name" value="WH-like_DNA-bd_sf"/>
</dbReference>
<name>A0A5J5JYY4_9ACTN</name>
<dbReference type="InterPro" id="IPR050679">
    <property type="entry name" value="Bact_HTH_transcr_reg"/>
</dbReference>
<organism evidence="5 6">
    <name type="scientific">Microbispora cellulosiformans</name>
    <dbReference type="NCBI Taxonomy" id="2614688"/>
    <lineage>
        <taxon>Bacteria</taxon>
        <taxon>Bacillati</taxon>
        <taxon>Actinomycetota</taxon>
        <taxon>Actinomycetes</taxon>
        <taxon>Streptosporangiales</taxon>
        <taxon>Streptosporangiaceae</taxon>
        <taxon>Microbispora</taxon>
    </lineage>
</organism>
<evidence type="ECO:0000313" key="6">
    <source>
        <dbReference type="Proteomes" id="UP000327011"/>
    </source>
</evidence>
<dbReference type="CDD" id="cd07377">
    <property type="entry name" value="WHTH_GntR"/>
    <property type="match status" value="2"/>
</dbReference>
<dbReference type="PROSITE" id="PS50949">
    <property type="entry name" value="HTH_GNTR"/>
    <property type="match status" value="2"/>
</dbReference>
<feature type="domain" description="HTH gntR-type" evidence="4">
    <location>
        <begin position="8"/>
        <end position="76"/>
    </location>
</feature>
<dbReference type="EMBL" id="VYTZ01000010">
    <property type="protein sequence ID" value="KAA9375686.1"/>
    <property type="molecule type" value="Genomic_DNA"/>
</dbReference>
<dbReference type="Proteomes" id="UP000327011">
    <property type="component" value="Unassembled WGS sequence"/>
</dbReference>
<evidence type="ECO:0000313" key="5">
    <source>
        <dbReference type="EMBL" id="KAA9375686.1"/>
    </source>
</evidence>
<dbReference type="GO" id="GO:0003700">
    <property type="term" value="F:DNA-binding transcription factor activity"/>
    <property type="evidence" value="ECO:0007669"/>
    <property type="project" value="InterPro"/>
</dbReference>
<dbReference type="SMART" id="SM00345">
    <property type="entry name" value="HTH_GNTR"/>
    <property type="match status" value="2"/>
</dbReference>
<dbReference type="GO" id="GO:0003677">
    <property type="term" value="F:DNA binding"/>
    <property type="evidence" value="ECO:0007669"/>
    <property type="project" value="UniProtKB-KW"/>
</dbReference>
<keyword evidence="6" id="KW-1185">Reference proteome</keyword>
<proteinExistence type="predicted"/>
<dbReference type="Pfam" id="PF00392">
    <property type="entry name" value="GntR"/>
    <property type="match status" value="2"/>
</dbReference>
<accession>A0A5J5JYY4</accession>
<keyword evidence="1" id="KW-0805">Transcription regulation</keyword>
<feature type="domain" description="HTH gntR-type" evidence="4">
    <location>
        <begin position="85"/>
        <end position="153"/>
    </location>
</feature>
<dbReference type="AlphaFoldDB" id="A0A5J5JYY4"/>
<evidence type="ECO:0000256" key="3">
    <source>
        <dbReference type="ARBA" id="ARBA00023163"/>
    </source>
</evidence>
<evidence type="ECO:0000259" key="4">
    <source>
        <dbReference type="PROSITE" id="PS50949"/>
    </source>
</evidence>
<evidence type="ECO:0000256" key="1">
    <source>
        <dbReference type="ARBA" id="ARBA00023015"/>
    </source>
</evidence>
<keyword evidence="3" id="KW-0804">Transcription</keyword>
<dbReference type="SUPFAM" id="SSF46785">
    <property type="entry name" value="Winged helix' DNA-binding domain"/>
    <property type="match status" value="2"/>
</dbReference>
<sequence>MLDREGPVPVYKQIAELIHAQIRDGELIEGDPIPSEAEMEAEYGVARLTARRVARELRELGLVHTEPGLGTFVGDGVVYRPRRRPLLYQQMAKEIAERIERRELKANRPIPSEKSLMQQYGVAKATVRQTVKFLRDQGYVFTVPHRGTYVSSPENWPQG</sequence>
<gene>
    <name evidence="5" type="ORF">F5972_26185</name>
</gene>
<comment type="caution">
    <text evidence="5">The sequence shown here is derived from an EMBL/GenBank/DDBJ whole genome shotgun (WGS) entry which is preliminary data.</text>
</comment>